<evidence type="ECO:0000256" key="6">
    <source>
        <dbReference type="SAM" id="Phobius"/>
    </source>
</evidence>
<evidence type="ECO:0000256" key="3">
    <source>
        <dbReference type="ARBA" id="ARBA00022692"/>
    </source>
</evidence>
<feature type="transmembrane region" description="Helical" evidence="6">
    <location>
        <begin position="98"/>
        <end position="124"/>
    </location>
</feature>
<keyword evidence="3 6" id="KW-0812">Transmembrane</keyword>
<feature type="transmembrane region" description="Helical" evidence="6">
    <location>
        <begin position="306"/>
        <end position="331"/>
    </location>
</feature>
<evidence type="ECO:0000313" key="7">
    <source>
        <dbReference type="EMBL" id="RDV16448.1"/>
    </source>
</evidence>
<evidence type="ECO:0000256" key="5">
    <source>
        <dbReference type="ARBA" id="ARBA00023136"/>
    </source>
</evidence>
<dbReference type="InterPro" id="IPR050833">
    <property type="entry name" value="Poly_Biosynth_Transport"/>
</dbReference>
<protein>
    <submittedName>
        <fullName evidence="7">Flippase</fullName>
    </submittedName>
</protein>
<sequence length="446" mass="50327">MKKIKQRLSNISNFVDDEYRPLLANFLSLGIIQGSNFLLSIITFPYVVRVIGVESFGLITLLQTIMLYFVVLTDYGFNLTATKEVSVHRNDVDRLSKIFSEVMVTKAVLLVLSFILFASALLLIPNFEDYQLIALLSFSIVVGQLLQPQWLFQGVEQMKYMTYINITIRALYAIGIFTFISQAQDYLYINLINGISLIIGGVISLIIVFKKFNLKFTIPGINQIIQQLKDSWSIFFSTISVSIANNTNIVILGLFASPLVIGYYSIAEKVFQIMRTFAVILYQVVYPRICMLAERSFSELAIFLKLIFKAILLTFLPLSVLVFILSDYIVYLVAGEYLSEASLVLRIICFGPLMAALNIPPAQTMLAYRLTKSFTIIVSIGAAVNVGLNFILAYYFKATGTAFSILATETLITILLYITLYRNFPEYCFFHKDVAAKKIPQADLIK</sequence>
<evidence type="ECO:0000313" key="8">
    <source>
        <dbReference type="Proteomes" id="UP000256708"/>
    </source>
</evidence>
<dbReference type="GO" id="GO:0005886">
    <property type="term" value="C:plasma membrane"/>
    <property type="evidence" value="ECO:0007669"/>
    <property type="project" value="UniProtKB-SubCell"/>
</dbReference>
<name>A0A3D8LGC7_9BACT</name>
<keyword evidence="2" id="KW-1003">Cell membrane</keyword>
<comment type="caution">
    <text evidence="7">The sequence shown here is derived from an EMBL/GenBank/DDBJ whole genome shotgun (WGS) entry which is preliminary data.</text>
</comment>
<feature type="transmembrane region" description="Helical" evidence="6">
    <location>
        <begin position="374"/>
        <end position="396"/>
    </location>
</feature>
<dbReference type="CDD" id="cd13128">
    <property type="entry name" value="MATE_Wzx_like"/>
    <property type="match status" value="1"/>
</dbReference>
<proteinExistence type="predicted"/>
<evidence type="ECO:0000256" key="4">
    <source>
        <dbReference type="ARBA" id="ARBA00022989"/>
    </source>
</evidence>
<keyword evidence="8" id="KW-1185">Reference proteome</keyword>
<accession>A0A3D8LGC7</accession>
<feature type="transmembrane region" description="Helical" evidence="6">
    <location>
        <begin position="160"/>
        <end position="180"/>
    </location>
</feature>
<dbReference type="RefSeq" id="WP_115564308.1">
    <property type="nucleotide sequence ID" value="NZ_QRGR01000004.1"/>
</dbReference>
<feature type="transmembrane region" description="Helical" evidence="6">
    <location>
        <begin position="343"/>
        <end position="362"/>
    </location>
</feature>
<dbReference type="PANTHER" id="PTHR30250">
    <property type="entry name" value="PST FAMILY PREDICTED COLANIC ACID TRANSPORTER"/>
    <property type="match status" value="1"/>
</dbReference>
<evidence type="ECO:0000256" key="1">
    <source>
        <dbReference type="ARBA" id="ARBA00004651"/>
    </source>
</evidence>
<feature type="transmembrane region" description="Helical" evidence="6">
    <location>
        <begin position="249"/>
        <end position="267"/>
    </location>
</feature>
<dbReference type="Proteomes" id="UP000256708">
    <property type="component" value="Unassembled WGS sequence"/>
</dbReference>
<comment type="subcellular location">
    <subcellularLocation>
        <location evidence="1">Cell membrane</location>
        <topology evidence="1">Multi-pass membrane protein</topology>
    </subcellularLocation>
</comment>
<dbReference type="Pfam" id="PF01943">
    <property type="entry name" value="Polysacc_synt"/>
    <property type="match status" value="1"/>
</dbReference>
<feature type="transmembrane region" description="Helical" evidence="6">
    <location>
        <begin position="56"/>
        <end position="77"/>
    </location>
</feature>
<feature type="transmembrane region" description="Helical" evidence="6">
    <location>
        <begin position="402"/>
        <end position="421"/>
    </location>
</feature>
<feature type="transmembrane region" description="Helical" evidence="6">
    <location>
        <begin position="186"/>
        <end position="209"/>
    </location>
</feature>
<dbReference type="InterPro" id="IPR002797">
    <property type="entry name" value="Polysacc_synth"/>
</dbReference>
<organism evidence="7 8">
    <name type="scientific">Pontibacter diazotrophicus</name>
    <dbReference type="NCBI Taxonomy" id="1400979"/>
    <lineage>
        <taxon>Bacteria</taxon>
        <taxon>Pseudomonadati</taxon>
        <taxon>Bacteroidota</taxon>
        <taxon>Cytophagia</taxon>
        <taxon>Cytophagales</taxon>
        <taxon>Hymenobacteraceae</taxon>
        <taxon>Pontibacter</taxon>
    </lineage>
</organism>
<dbReference type="EMBL" id="QRGR01000004">
    <property type="protein sequence ID" value="RDV16448.1"/>
    <property type="molecule type" value="Genomic_DNA"/>
</dbReference>
<reference evidence="8" key="1">
    <citation type="submission" date="2018-08" db="EMBL/GenBank/DDBJ databases">
        <authorList>
            <person name="Liu Z.-W."/>
            <person name="Du Z.-J."/>
        </authorList>
    </citation>
    <scope>NUCLEOTIDE SEQUENCE [LARGE SCALE GENOMIC DNA]</scope>
    <source>
        <strain evidence="8">H4X</strain>
    </source>
</reference>
<evidence type="ECO:0000256" key="2">
    <source>
        <dbReference type="ARBA" id="ARBA00022475"/>
    </source>
</evidence>
<dbReference type="OrthoDB" id="9815702at2"/>
<gene>
    <name evidence="7" type="ORF">DXT99_04400</name>
</gene>
<keyword evidence="4 6" id="KW-1133">Transmembrane helix</keyword>
<keyword evidence="5 6" id="KW-0472">Membrane</keyword>
<feature type="transmembrane region" description="Helical" evidence="6">
    <location>
        <begin position="21"/>
        <end position="44"/>
    </location>
</feature>
<dbReference type="PANTHER" id="PTHR30250:SF11">
    <property type="entry name" value="O-ANTIGEN TRANSPORTER-RELATED"/>
    <property type="match status" value="1"/>
</dbReference>
<dbReference type="AlphaFoldDB" id="A0A3D8LGC7"/>